<name>A0ACC2PZA7_9NEOP</name>
<dbReference type="EMBL" id="CM056808">
    <property type="protein sequence ID" value="KAJ8704361.1"/>
    <property type="molecule type" value="Genomic_DNA"/>
</dbReference>
<comment type="caution">
    <text evidence="1">The sequence shown here is derived from an EMBL/GenBank/DDBJ whole genome shotgun (WGS) entry which is preliminary data.</text>
</comment>
<protein>
    <submittedName>
        <fullName evidence="1">Uncharacterized protein</fullName>
    </submittedName>
</protein>
<proteinExistence type="predicted"/>
<reference evidence="1" key="1">
    <citation type="submission" date="2023-03" db="EMBL/GenBank/DDBJ databases">
        <title>Chromosome-level genomes of two armyworms, Mythimna separata and Mythimna loreyi, provide insights into the biosynthesis and reception of sex pheromones.</title>
        <authorList>
            <person name="Zhao H."/>
        </authorList>
    </citation>
    <scope>NUCLEOTIDE SEQUENCE</scope>
    <source>
        <strain evidence="1">BeijingLab</strain>
    </source>
</reference>
<dbReference type="Proteomes" id="UP001231649">
    <property type="component" value="Chromosome 32"/>
</dbReference>
<accession>A0ACC2PZA7</accession>
<gene>
    <name evidence="1" type="ORF">PYW08_013085</name>
</gene>
<organism evidence="1 2">
    <name type="scientific">Mythimna loreyi</name>
    <dbReference type="NCBI Taxonomy" id="667449"/>
    <lineage>
        <taxon>Eukaryota</taxon>
        <taxon>Metazoa</taxon>
        <taxon>Ecdysozoa</taxon>
        <taxon>Arthropoda</taxon>
        <taxon>Hexapoda</taxon>
        <taxon>Insecta</taxon>
        <taxon>Pterygota</taxon>
        <taxon>Neoptera</taxon>
        <taxon>Endopterygota</taxon>
        <taxon>Lepidoptera</taxon>
        <taxon>Glossata</taxon>
        <taxon>Ditrysia</taxon>
        <taxon>Noctuoidea</taxon>
        <taxon>Noctuidae</taxon>
        <taxon>Noctuinae</taxon>
        <taxon>Hadenini</taxon>
        <taxon>Mythimna</taxon>
    </lineage>
</organism>
<evidence type="ECO:0000313" key="1">
    <source>
        <dbReference type="EMBL" id="KAJ8704361.1"/>
    </source>
</evidence>
<sequence length="111" mass="12061">MVDSHRAYINLAHDAYRGASSLVESYCLSKPRVDWYGLLRRQSGGVGGSLSTIRSRGRGLASGGRACQGAKCLTWGQAEASARANIALARRLTNSSRLSIPRSRWMTSFLT</sequence>
<evidence type="ECO:0000313" key="2">
    <source>
        <dbReference type="Proteomes" id="UP001231649"/>
    </source>
</evidence>
<keyword evidence="2" id="KW-1185">Reference proteome</keyword>